<dbReference type="InterPro" id="IPR006909">
    <property type="entry name" value="Rad21/Rec8_C_eu"/>
</dbReference>
<dbReference type="PANTHER" id="PTHR12585:SF64">
    <property type="entry name" value="SISTER CHROMATID COHESION 1 PROTEIN 1"/>
    <property type="match status" value="1"/>
</dbReference>
<dbReference type="Gramene" id="Kaladp0011s0970.1.v1.1">
    <property type="protein sequence ID" value="Kaladp0011s0970.1.v1.1"/>
    <property type="gene ID" value="Kaladp0011s0970.v1.1"/>
</dbReference>
<dbReference type="GO" id="GO:0003682">
    <property type="term" value="F:chromatin binding"/>
    <property type="evidence" value="ECO:0007669"/>
    <property type="project" value="TreeGrafter"/>
</dbReference>
<sequence length="295" mass="32554">MKLSYLMELPPLVRLCGLFINENQKIYYPPPLLELWMRNTQPPQDTPSGRTSPPQPPEPSSSLPPNGINPPMRHPFEDINGGFGSIERMRGNLDSDVVGFENVMGLNTSGIEPEKRAQTNGLVAPGDSGDDVRSIPSTGSGNSWHSFTSHASSGRLNRKRPYSMSGQDGVGLEPVTEENPLNLQELNFKLAQLHESGTSPENDPLVETEPTQTQKAIKDHPVDKITDGIRMHWKTHFDTPGVPPTESLNNLTSGTSRKKAAQLFYQTCVLASLDFLRVEQKVPYEDILVSRGAKM</sequence>
<dbReference type="Pfam" id="PF04824">
    <property type="entry name" value="Rad21_Rec8"/>
    <property type="match status" value="1"/>
</dbReference>
<evidence type="ECO:0000313" key="4">
    <source>
        <dbReference type="Proteomes" id="UP000594263"/>
    </source>
</evidence>
<keyword evidence="4" id="KW-1185">Reference proteome</keyword>
<feature type="domain" description="Rad21/Rec8-like protein C-terminal eukaryotic" evidence="2">
    <location>
        <begin position="246"/>
        <end position="295"/>
    </location>
</feature>
<dbReference type="InterPro" id="IPR023093">
    <property type="entry name" value="ScpA-like_C"/>
</dbReference>
<name>A0A7N0RIE3_KALFE</name>
<feature type="region of interest" description="Disordered" evidence="1">
    <location>
        <begin position="37"/>
        <end position="76"/>
    </location>
</feature>
<dbReference type="InterPro" id="IPR039781">
    <property type="entry name" value="Rad21/Rec8-like"/>
</dbReference>
<evidence type="ECO:0000259" key="2">
    <source>
        <dbReference type="Pfam" id="PF04824"/>
    </source>
</evidence>
<proteinExistence type="predicted"/>
<dbReference type="SUPFAM" id="SSF46785">
    <property type="entry name" value="Winged helix' DNA-binding domain"/>
    <property type="match status" value="1"/>
</dbReference>
<dbReference type="PANTHER" id="PTHR12585">
    <property type="entry name" value="SCC1 / RAD21 FAMILY MEMBER"/>
    <property type="match status" value="1"/>
</dbReference>
<dbReference type="AlphaFoldDB" id="A0A7N0RIE3"/>
<accession>A0A7N0RIE3</accession>
<dbReference type="GO" id="GO:0051754">
    <property type="term" value="P:meiotic sister chromatid cohesion, centromeric"/>
    <property type="evidence" value="ECO:0007669"/>
    <property type="project" value="TreeGrafter"/>
</dbReference>
<feature type="region of interest" description="Disordered" evidence="1">
    <location>
        <begin position="110"/>
        <end position="169"/>
    </location>
</feature>
<evidence type="ECO:0000313" key="3">
    <source>
        <dbReference type="EnsemblPlants" id="Kaladp0011s0970.1.v1.1"/>
    </source>
</evidence>
<feature type="compositionally biased region" description="Polar residues" evidence="1">
    <location>
        <begin position="135"/>
        <end position="155"/>
    </location>
</feature>
<organism evidence="3 4">
    <name type="scientific">Kalanchoe fedtschenkoi</name>
    <name type="common">Lavender scallops</name>
    <name type="synonym">South American air plant</name>
    <dbReference type="NCBI Taxonomy" id="63787"/>
    <lineage>
        <taxon>Eukaryota</taxon>
        <taxon>Viridiplantae</taxon>
        <taxon>Streptophyta</taxon>
        <taxon>Embryophyta</taxon>
        <taxon>Tracheophyta</taxon>
        <taxon>Spermatophyta</taxon>
        <taxon>Magnoliopsida</taxon>
        <taxon>eudicotyledons</taxon>
        <taxon>Gunneridae</taxon>
        <taxon>Pentapetalae</taxon>
        <taxon>Saxifragales</taxon>
        <taxon>Crassulaceae</taxon>
        <taxon>Kalanchoe</taxon>
    </lineage>
</organism>
<dbReference type="Proteomes" id="UP000594263">
    <property type="component" value="Unplaced"/>
</dbReference>
<reference evidence="3" key="1">
    <citation type="submission" date="2021-01" db="UniProtKB">
        <authorList>
            <consortium name="EnsemblPlants"/>
        </authorList>
    </citation>
    <scope>IDENTIFICATION</scope>
</reference>
<protein>
    <recommendedName>
        <fullName evidence="2">Rad21/Rec8-like protein C-terminal eukaryotic domain-containing protein</fullName>
    </recommendedName>
</protein>
<evidence type="ECO:0000256" key="1">
    <source>
        <dbReference type="SAM" id="MobiDB-lite"/>
    </source>
</evidence>
<dbReference type="EnsemblPlants" id="Kaladp0011s0970.1.v1.1">
    <property type="protein sequence ID" value="Kaladp0011s0970.1.v1.1"/>
    <property type="gene ID" value="Kaladp0011s0970.v1.1"/>
</dbReference>
<dbReference type="InterPro" id="IPR036390">
    <property type="entry name" value="WH_DNA-bd_sf"/>
</dbReference>
<dbReference type="OMA" id="HPFEDIN"/>
<dbReference type="GO" id="GO:0008278">
    <property type="term" value="C:cohesin complex"/>
    <property type="evidence" value="ECO:0007669"/>
    <property type="project" value="InterPro"/>
</dbReference>
<dbReference type="Gene3D" id="1.10.10.580">
    <property type="entry name" value="Structural maintenance of chromosome 1. Chain E"/>
    <property type="match status" value="1"/>
</dbReference>